<dbReference type="Pfam" id="PF00690">
    <property type="entry name" value="Cation_ATPase_N"/>
    <property type="match status" value="1"/>
</dbReference>
<reference evidence="3" key="2">
    <citation type="submission" date="2025-08" db="UniProtKB">
        <authorList>
            <consortium name="Ensembl"/>
        </authorList>
    </citation>
    <scope>IDENTIFICATION</scope>
</reference>
<evidence type="ECO:0000313" key="3">
    <source>
        <dbReference type="Ensembl" id="ENSMUNP00000031938.1"/>
    </source>
</evidence>
<proteinExistence type="predicted"/>
<dbReference type="Ensembl" id="ENSMUNT00000027036.1">
    <property type="protein sequence ID" value="ENSMUNP00000031938.1"/>
    <property type="gene ID" value="ENSMUNG00000020138.1"/>
</dbReference>
<reference evidence="3" key="1">
    <citation type="submission" date="2020-03" db="EMBL/GenBank/DDBJ databases">
        <title>Melopsittacus undulatus (budgerigar) genome, bMelUnd1, maternal haplotype with Z.</title>
        <authorList>
            <person name="Gedman G."/>
            <person name="Mountcastle J."/>
            <person name="Haase B."/>
            <person name="Formenti G."/>
            <person name="Wright T."/>
            <person name="Apodaca J."/>
            <person name="Pelan S."/>
            <person name="Chow W."/>
            <person name="Rhie A."/>
            <person name="Howe K."/>
            <person name="Fedrigo O."/>
            <person name="Jarvis E.D."/>
        </authorList>
    </citation>
    <scope>NUCLEOTIDE SEQUENCE [LARGE SCALE GENOMIC DNA]</scope>
</reference>
<name>A0A8V5H801_MELUD</name>
<dbReference type="Proteomes" id="UP000694405">
    <property type="component" value="Chromosome 12"/>
</dbReference>
<organism evidence="3 4">
    <name type="scientific">Melopsittacus undulatus</name>
    <name type="common">Budgerigar</name>
    <name type="synonym">Psittacus undulatus</name>
    <dbReference type="NCBI Taxonomy" id="13146"/>
    <lineage>
        <taxon>Eukaryota</taxon>
        <taxon>Metazoa</taxon>
        <taxon>Chordata</taxon>
        <taxon>Craniata</taxon>
        <taxon>Vertebrata</taxon>
        <taxon>Euteleostomi</taxon>
        <taxon>Archelosauria</taxon>
        <taxon>Archosauria</taxon>
        <taxon>Dinosauria</taxon>
        <taxon>Saurischia</taxon>
        <taxon>Theropoda</taxon>
        <taxon>Coelurosauria</taxon>
        <taxon>Aves</taxon>
        <taxon>Neognathae</taxon>
        <taxon>Neoaves</taxon>
        <taxon>Telluraves</taxon>
        <taxon>Australaves</taxon>
        <taxon>Psittaciformes</taxon>
        <taxon>Psittaculidae</taxon>
        <taxon>Melopsittacus</taxon>
    </lineage>
</organism>
<evidence type="ECO:0000259" key="2">
    <source>
        <dbReference type="Pfam" id="PF00690"/>
    </source>
</evidence>
<dbReference type="AlphaFoldDB" id="A0A8V5H801"/>
<dbReference type="InterPro" id="IPR023298">
    <property type="entry name" value="ATPase_P-typ_TM_dom_sf"/>
</dbReference>
<feature type="domain" description="Cation-transporting P-type ATPase N-terminal" evidence="2">
    <location>
        <begin position="5"/>
        <end position="43"/>
    </location>
</feature>
<reference evidence="3" key="3">
    <citation type="submission" date="2025-09" db="UniProtKB">
        <authorList>
            <consortium name="Ensembl"/>
        </authorList>
    </citation>
    <scope>IDENTIFICATION</scope>
</reference>
<evidence type="ECO:0000256" key="1">
    <source>
        <dbReference type="ARBA" id="ARBA00022842"/>
    </source>
</evidence>
<sequence length="72" mass="7917">MENAHTKTVEEVLAYFGVNESTGLSLEQVKKLKEKWGSNGSSSAVVPNWKAMGKLHGGDILALTLFFASWNY</sequence>
<accession>A0A8V5H801</accession>
<evidence type="ECO:0000313" key="4">
    <source>
        <dbReference type="Proteomes" id="UP000694405"/>
    </source>
</evidence>
<dbReference type="Gene3D" id="2.70.150.10">
    <property type="entry name" value="Calcium-transporting ATPase, cytoplasmic transduction domain A"/>
    <property type="match status" value="1"/>
</dbReference>
<protein>
    <recommendedName>
        <fullName evidence="2">Cation-transporting P-type ATPase N-terminal domain-containing protein</fullName>
    </recommendedName>
</protein>
<dbReference type="SUPFAM" id="SSF81665">
    <property type="entry name" value="Calcium ATPase, transmembrane domain M"/>
    <property type="match status" value="1"/>
</dbReference>
<dbReference type="InterPro" id="IPR004014">
    <property type="entry name" value="ATPase_P-typ_cation-transptr_N"/>
</dbReference>
<keyword evidence="4" id="KW-1185">Reference proteome</keyword>
<keyword evidence="1" id="KW-0460">Magnesium</keyword>